<evidence type="ECO:0000256" key="6">
    <source>
        <dbReference type="ARBA" id="ARBA00022806"/>
    </source>
</evidence>
<sequence>MAADREGRAMMRPFSIVDPLPRGTTVLEASAGTGKTYAIAALATRFLAESRASIGDLLLVTFSRAATAELRSRVRERLVDSTAALARFLADGTPPADDVDHLLTNGSFAEVEARLDRLRAALDRFDQATIMTTHEFCHGMLRGLGVLAPQEPQSRLIDDLLPLADEAASDVYLRRYAFDARRPPFRWQTVKDEEPGARDIARDAVTLDASLSPADADGRVAERVAFAGEVRDVVADRMRQRRLFSFDDQLTRLRRALLDPDLGQRARERLRRRFPVVLVDEFQDTDPVQWQILRSAFGHDDDGALVLIGDPKQAIYAFRGADVHTYSAAANAAATRHTLTKNYRADAAVVDAVSALFAGVLLGDAIDVPPIAAHHDKPRLAAAPGSPWASGVQLRVVESEEPVSPWVAARAISDDLVGVVGTLLGPEAPLAHRGGRPLLASEIAVLVRSNGRGAALAAALTEAGIPATFSGTNSVFASDAAADWVALLAALDQPRRPFVQRAILTNFVGGSVAQLATADDAQWARWSQWLHGWGRIVRQQGVPALWAAIDRDSGMIGRLLSVDLGERFVTDHRHIVELLHHQSLALGRSLPRELLAWLTSSMSEATASSERTRRLETDDAAVHIMTIHRAKGLQFPVVLLPEASRDYLAERDTGAKIVLPSADGRELDVGGLAGPGRDKRWLAQRTDDADESLRALYVGLTRAESHVVAWWANHWDVARSPLHRLVHADHDAAAPRRPAVAYDTRAEPGGGSPFTKPALAASGIAVVAAPETPPVPAGIAAPAAASLRRREWTRQIDQQWRRTSYSGLTAAAHLVDSGIVADEPTEPIAVDADRGLATPSPMAELPGGAAFGTLVHAVYESFDATGDGWRAGLLDEVRRALRRWPIEGVDAVSLADAMAPTLETPLGPLAEHTTLRSFAPPDRLSEFVFEFALDAPEATLADVASLLAAHLPADDVLAAYPARLSGPTLTEQRLHGFLTGSIDAVLRLPGGGHLIVDYKTNRLGAAGVAPSELTLGHYTRPAMAEAMMASHYPLQALLYSVALHRFLARRQKGYDPKRHLAGSAYLFVRGMAGPATPIIDGHPTGVFSWRPSPDLVIAVSQLLAGGRR</sequence>
<evidence type="ECO:0000313" key="20">
    <source>
        <dbReference type="Proteomes" id="UP000291933"/>
    </source>
</evidence>
<dbReference type="InterPro" id="IPR014017">
    <property type="entry name" value="DNA_helicase_UvrD-like_C"/>
</dbReference>
<dbReference type="GO" id="GO:0005829">
    <property type="term" value="C:cytosol"/>
    <property type="evidence" value="ECO:0007669"/>
    <property type="project" value="TreeGrafter"/>
</dbReference>
<evidence type="ECO:0000256" key="12">
    <source>
        <dbReference type="ARBA" id="ARBA00023235"/>
    </source>
</evidence>
<keyword evidence="20" id="KW-1185">Reference proteome</keyword>
<dbReference type="RefSeq" id="WP_131171776.1">
    <property type="nucleotide sequence ID" value="NZ_FXTL01000005.1"/>
</dbReference>
<feature type="region of interest" description="DNA-binding and helicase activity, interacts with RecC" evidence="15">
    <location>
        <begin position="1"/>
        <end position="780"/>
    </location>
</feature>
<evidence type="ECO:0000259" key="18">
    <source>
        <dbReference type="PROSITE" id="PS51217"/>
    </source>
</evidence>
<comment type="catalytic activity">
    <reaction evidence="15">
        <text>Exonucleolytic cleavage (in the presence of ATP) in either 5'- to 3'- or 3'- to 5'-direction to yield 5'-phosphooligonucleotides.</text>
        <dbReference type="EC" id="3.1.11.5"/>
    </reaction>
</comment>
<keyword evidence="4 15" id="KW-0227">DNA damage</keyword>
<accession>A0A4Q9KN37</accession>
<evidence type="ECO:0000256" key="10">
    <source>
        <dbReference type="ARBA" id="ARBA00023125"/>
    </source>
</evidence>
<dbReference type="InterPro" id="IPR027417">
    <property type="entry name" value="P-loop_NTPase"/>
</dbReference>
<comment type="function">
    <text evidence="15">A helicase/nuclease that prepares dsDNA breaks (DSB) for recombinational DNA repair. Binds to DSBs and unwinds DNA via a highly rapid and processive ATP-dependent bidirectional helicase activity. Unwinds dsDNA until it encounters a Chi (crossover hotspot instigator) sequence from the 3' direction. Cuts ssDNA a few nucleotides 3' to the Chi site. The properties and activities of the enzyme are changed at Chi. The Chi-altered holoenzyme produces a long 3'-ssDNA overhang and facilitates RecA-binding to the ssDNA for homologous DNA recombination and repair. Holoenzyme degrades any linearized DNA that is unable to undergo homologous recombination. In the holoenzyme this subunit contributes ATPase, 3'-5' helicase, exonuclease activity and loads RecA onto ssDNA.</text>
</comment>
<dbReference type="InterPro" id="IPR011335">
    <property type="entry name" value="Restrct_endonuc-II-like"/>
</dbReference>
<evidence type="ECO:0000256" key="11">
    <source>
        <dbReference type="ARBA" id="ARBA00023204"/>
    </source>
</evidence>
<dbReference type="InterPro" id="IPR004586">
    <property type="entry name" value="RecB"/>
</dbReference>
<protein>
    <recommendedName>
        <fullName evidence="15">RecBCD enzyme subunit RecB</fullName>
        <ecNumber evidence="15">3.1.11.5</ecNumber>
        <ecNumber evidence="15">5.6.2.4</ecNumber>
    </recommendedName>
    <alternativeName>
        <fullName evidence="15">DNA 3'-5' helicase subunit RecB</fullName>
    </alternativeName>
    <alternativeName>
        <fullName evidence="15">Exonuclease V subunit RecB</fullName>
        <shortName evidence="15">ExoV subunit RecB</shortName>
    </alternativeName>
    <alternativeName>
        <fullName evidence="15">Helicase/nuclease RecBCD subunit RecB</fullName>
    </alternativeName>
</protein>
<evidence type="ECO:0000259" key="17">
    <source>
        <dbReference type="PROSITE" id="PS51198"/>
    </source>
</evidence>
<evidence type="ECO:0000256" key="1">
    <source>
        <dbReference type="ARBA" id="ARBA00022722"/>
    </source>
</evidence>
<keyword evidence="1 15" id="KW-0540">Nuclease</keyword>
<keyword evidence="7 15" id="KW-0269">Exonuclease</keyword>
<feature type="domain" description="UvrD-like helicase C-terminal" evidence="18">
    <location>
        <begin position="363"/>
        <end position="632"/>
    </location>
</feature>
<dbReference type="InterPro" id="IPR000212">
    <property type="entry name" value="DNA_helicase_UvrD/REP"/>
</dbReference>
<keyword evidence="2 15" id="KW-0479">Metal-binding</keyword>
<feature type="active site" description="For nuclease activity" evidence="15">
    <location>
        <position position="997"/>
    </location>
</feature>
<dbReference type="EMBL" id="SDMR01000006">
    <property type="protein sequence ID" value="TBT95189.1"/>
    <property type="molecule type" value="Genomic_DNA"/>
</dbReference>
<feature type="binding site" evidence="15">
    <location>
        <position position="997"/>
    </location>
    <ligand>
        <name>Mg(2+)</name>
        <dbReference type="ChEBI" id="CHEBI:18420"/>
    </ligand>
</feature>
<evidence type="ECO:0000313" key="19">
    <source>
        <dbReference type="EMBL" id="TBT95189.1"/>
    </source>
</evidence>
<feature type="binding site" evidence="15">
    <location>
        <position position="856"/>
    </location>
    <ligand>
        <name>Mg(2+)</name>
        <dbReference type="ChEBI" id="CHEBI:18420"/>
    </ligand>
</feature>
<evidence type="ECO:0000256" key="13">
    <source>
        <dbReference type="ARBA" id="ARBA00034617"/>
    </source>
</evidence>
<keyword evidence="10 15" id="KW-0238">DNA-binding</keyword>
<dbReference type="PROSITE" id="PS51217">
    <property type="entry name" value="UVRD_HELICASE_CTER"/>
    <property type="match status" value="1"/>
</dbReference>
<name>A0A4Q9KN37_PROTD</name>
<dbReference type="GO" id="GO:0008854">
    <property type="term" value="F:exodeoxyribonuclease V activity"/>
    <property type="evidence" value="ECO:0007669"/>
    <property type="project" value="UniProtKB-EC"/>
</dbReference>
<dbReference type="GO" id="GO:0003677">
    <property type="term" value="F:DNA binding"/>
    <property type="evidence" value="ECO:0007669"/>
    <property type="project" value="UniProtKB-UniRule"/>
</dbReference>
<dbReference type="PANTHER" id="PTHR11070:SF23">
    <property type="entry name" value="RECBCD ENZYME SUBUNIT RECB"/>
    <property type="match status" value="1"/>
</dbReference>
<keyword evidence="8 15" id="KW-0067">ATP-binding</keyword>
<evidence type="ECO:0000256" key="16">
    <source>
        <dbReference type="PROSITE-ProRule" id="PRU00560"/>
    </source>
</evidence>
<evidence type="ECO:0000256" key="2">
    <source>
        <dbReference type="ARBA" id="ARBA00022723"/>
    </source>
</evidence>
<comment type="domain">
    <text evidence="15">The N-terminal DNA-binding domain is a ssDNA-dependent ATPase and has ATP-dependent 3'-5' helicase function. This domain interacts with RecC.</text>
</comment>
<comment type="cofactor">
    <cofactor evidence="15">
        <name>Mg(2+)</name>
        <dbReference type="ChEBI" id="CHEBI:18420"/>
    </cofactor>
    <text evidence="15">Binds 1 Mg(2+) ion per subunit.</text>
</comment>
<keyword evidence="6 15" id="KW-0347">Helicase</keyword>
<evidence type="ECO:0000256" key="14">
    <source>
        <dbReference type="ARBA" id="ARBA00048988"/>
    </source>
</evidence>
<evidence type="ECO:0000256" key="7">
    <source>
        <dbReference type="ARBA" id="ARBA00022839"/>
    </source>
</evidence>
<evidence type="ECO:0000256" key="15">
    <source>
        <dbReference type="HAMAP-Rule" id="MF_01485"/>
    </source>
</evidence>
<evidence type="ECO:0000256" key="9">
    <source>
        <dbReference type="ARBA" id="ARBA00022842"/>
    </source>
</evidence>
<dbReference type="Gene3D" id="1.10.486.10">
    <property type="entry name" value="PCRA, domain 4"/>
    <property type="match status" value="1"/>
</dbReference>
<keyword evidence="12 15" id="KW-0413">Isomerase</keyword>
<dbReference type="PROSITE" id="PS51198">
    <property type="entry name" value="UVRD_HELICASE_ATP_BIND"/>
    <property type="match status" value="1"/>
</dbReference>
<dbReference type="Pfam" id="PF00580">
    <property type="entry name" value="UvrD-helicase"/>
    <property type="match status" value="1"/>
</dbReference>
<dbReference type="GO" id="GO:0016887">
    <property type="term" value="F:ATP hydrolysis activity"/>
    <property type="evidence" value="ECO:0007669"/>
    <property type="project" value="RHEA"/>
</dbReference>
<dbReference type="GO" id="GO:0000287">
    <property type="term" value="F:magnesium ion binding"/>
    <property type="evidence" value="ECO:0007669"/>
    <property type="project" value="UniProtKB-UniRule"/>
</dbReference>
<reference evidence="19 20" key="1">
    <citation type="submission" date="2019-01" db="EMBL/GenBank/DDBJ databases">
        <title>Lactibacter flavus gen. nov., sp. nov., a novel bacterium of the family Propionibacteriaceae isolated from raw milk and dairy products.</title>
        <authorList>
            <person name="Huptas C."/>
            <person name="Wenning M."/>
            <person name="Breitenwieser F."/>
            <person name="Doll E."/>
            <person name="Von Neubeck M."/>
            <person name="Busse H.-J."/>
            <person name="Scherer S."/>
        </authorList>
    </citation>
    <scope>NUCLEOTIDE SEQUENCE [LARGE SCALE GENOMIC DNA]</scope>
    <source>
        <strain evidence="19 20">DSM 22130</strain>
    </source>
</reference>
<dbReference type="GO" id="GO:0009338">
    <property type="term" value="C:exodeoxyribonuclease V complex"/>
    <property type="evidence" value="ECO:0007669"/>
    <property type="project" value="TreeGrafter"/>
</dbReference>
<feature type="domain" description="UvrD-like helicase ATP-binding" evidence="17">
    <location>
        <begin position="8"/>
        <end position="346"/>
    </location>
</feature>
<dbReference type="CDD" id="cd22352">
    <property type="entry name" value="RecB_C-like"/>
    <property type="match status" value="1"/>
</dbReference>
<dbReference type="HAMAP" id="MF_01485">
    <property type="entry name" value="RecB"/>
    <property type="match status" value="1"/>
</dbReference>
<evidence type="ECO:0000256" key="4">
    <source>
        <dbReference type="ARBA" id="ARBA00022763"/>
    </source>
</evidence>
<dbReference type="SUPFAM" id="SSF52980">
    <property type="entry name" value="Restriction endonuclease-like"/>
    <property type="match status" value="1"/>
</dbReference>
<proteinExistence type="inferred from homology"/>
<keyword evidence="3 15" id="KW-0547">Nucleotide-binding</keyword>
<comment type="domain">
    <text evidence="15">The C-terminal domain has nuclease activity and interacts with RecD. It interacts with RecA, facilitating its loading onto ssDNA.</text>
</comment>
<dbReference type="EC" id="5.6.2.4" evidence="15"/>
<dbReference type="EC" id="3.1.11.5" evidence="15"/>
<feature type="binding site" evidence="16">
    <location>
        <begin position="29"/>
        <end position="36"/>
    </location>
    <ligand>
        <name>ATP</name>
        <dbReference type="ChEBI" id="CHEBI:30616"/>
    </ligand>
</feature>
<feature type="binding site" evidence="15">
    <location>
        <position position="983"/>
    </location>
    <ligand>
        <name>Mg(2+)</name>
        <dbReference type="ChEBI" id="CHEBI:18420"/>
    </ligand>
</feature>
<dbReference type="GO" id="GO:0000724">
    <property type="term" value="P:double-strand break repair via homologous recombination"/>
    <property type="evidence" value="ECO:0007669"/>
    <property type="project" value="UniProtKB-UniRule"/>
</dbReference>
<dbReference type="Proteomes" id="UP000291933">
    <property type="component" value="Unassembled WGS sequence"/>
</dbReference>
<dbReference type="PANTHER" id="PTHR11070">
    <property type="entry name" value="UVRD / RECB / PCRA DNA HELICASE FAMILY MEMBER"/>
    <property type="match status" value="1"/>
</dbReference>
<evidence type="ECO:0000256" key="5">
    <source>
        <dbReference type="ARBA" id="ARBA00022801"/>
    </source>
</evidence>
<gene>
    <name evidence="15" type="primary">recB</name>
    <name evidence="19" type="ORF">ET996_06630</name>
</gene>
<feature type="region of interest" description="Nuclease activity, interacts with RecD and RecA" evidence="15">
    <location>
        <begin position="799"/>
        <end position="1108"/>
    </location>
</feature>
<comment type="catalytic activity">
    <reaction evidence="13 15">
        <text>Couples ATP hydrolysis with the unwinding of duplex DNA by translocating in the 3'-5' direction.</text>
        <dbReference type="EC" id="5.6.2.4"/>
    </reaction>
</comment>
<comment type="miscellaneous">
    <text evidence="15">In the RecBCD complex, RecB has a slow 3'-5' helicase, an exonuclease activity and loads RecA onto ssDNA, RecD has a fast 5'-3' helicase activity, while RecC stimulates the ATPase and processivity of the RecB helicase and contributes to recognition of the Chi site.</text>
</comment>
<evidence type="ECO:0000256" key="8">
    <source>
        <dbReference type="ARBA" id="ARBA00022840"/>
    </source>
</evidence>
<dbReference type="GO" id="GO:0043138">
    <property type="term" value="F:3'-5' DNA helicase activity"/>
    <property type="evidence" value="ECO:0007669"/>
    <property type="project" value="UniProtKB-UniRule"/>
</dbReference>
<comment type="caution">
    <text evidence="19">The sequence shown here is derived from an EMBL/GenBank/DDBJ whole genome shotgun (WGS) entry which is preliminary data.</text>
</comment>
<dbReference type="OrthoDB" id="9810135at2"/>
<evidence type="ECO:0000256" key="3">
    <source>
        <dbReference type="ARBA" id="ARBA00022741"/>
    </source>
</evidence>
<comment type="catalytic activity">
    <reaction evidence="14 15">
        <text>ATP + H2O = ADP + phosphate + H(+)</text>
        <dbReference type="Rhea" id="RHEA:13065"/>
        <dbReference type="ChEBI" id="CHEBI:15377"/>
        <dbReference type="ChEBI" id="CHEBI:15378"/>
        <dbReference type="ChEBI" id="CHEBI:30616"/>
        <dbReference type="ChEBI" id="CHEBI:43474"/>
        <dbReference type="ChEBI" id="CHEBI:456216"/>
        <dbReference type="EC" id="5.6.2.4"/>
    </reaction>
</comment>
<dbReference type="AlphaFoldDB" id="A0A4Q9KN37"/>
<dbReference type="InterPro" id="IPR014016">
    <property type="entry name" value="UvrD-like_ATP-bd"/>
</dbReference>
<dbReference type="SUPFAM" id="SSF52540">
    <property type="entry name" value="P-loop containing nucleoside triphosphate hydrolases"/>
    <property type="match status" value="1"/>
</dbReference>
<dbReference type="Gene3D" id="3.90.320.10">
    <property type="match status" value="1"/>
</dbReference>
<keyword evidence="5 15" id="KW-0378">Hydrolase</keyword>
<dbReference type="GO" id="GO:0005524">
    <property type="term" value="F:ATP binding"/>
    <property type="evidence" value="ECO:0007669"/>
    <property type="project" value="UniProtKB-UniRule"/>
</dbReference>
<keyword evidence="11 15" id="KW-0234">DNA repair</keyword>
<comment type="similarity">
    <text evidence="15">Belongs to the helicase family. UvrD subfamily.</text>
</comment>
<comment type="subunit">
    <text evidence="15">Heterotrimer of RecB, RecC and RecD. All subunits contribute to DNA-binding. Interacts with RecA.</text>
</comment>
<keyword evidence="9 15" id="KW-0460">Magnesium</keyword>
<dbReference type="Gene3D" id="3.40.50.300">
    <property type="entry name" value="P-loop containing nucleotide triphosphate hydrolases"/>
    <property type="match status" value="3"/>
</dbReference>
<dbReference type="Gene3D" id="1.10.3170.10">
    <property type="entry name" value="Recbcd, chain B, domain 2"/>
    <property type="match status" value="2"/>
</dbReference>
<dbReference type="InterPro" id="IPR011604">
    <property type="entry name" value="PDDEXK-like_dom_sf"/>
</dbReference>
<organism evidence="19 20">
    <name type="scientific">Propioniciclava tarda</name>
    <dbReference type="NCBI Taxonomy" id="433330"/>
    <lineage>
        <taxon>Bacteria</taxon>
        <taxon>Bacillati</taxon>
        <taxon>Actinomycetota</taxon>
        <taxon>Actinomycetes</taxon>
        <taxon>Propionibacteriales</taxon>
        <taxon>Propionibacteriaceae</taxon>
        <taxon>Propioniciclava</taxon>
    </lineage>
</organism>
<dbReference type="Pfam" id="PF13361">
    <property type="entry name" value="UvrD_C"/>
    <property type="match status" value="1"/>
</dbReference>